<organism evidence="2 3">
    <name type="scientific">Gossypium anomalum</name>
    <dbReference type="NCBI Taxonomy" id="47600"/>
    <lineage>
        <taxon>Eukaryota</taxon>
        <taxon>Viridiplantae</taxon>
        <taxon>Streptophyta</taxon>
        <taxon>Embryophyta</taxon>
        <taxon>Tracheophyta</taxon>
        <taxon>Spermatophyta</taxon>
        <taxon>Magnoliopsida</taxon>
        <taxon>eudicotyledons</taxon>
        <taxon>Gunneridae</taxon>
        <taxon>Pentapetalae</taxon>
        <taxon>rosids</taxon>
        <taxon>malvids</taxon>
        <taxon>Malvales</taxon>
        <taxon>Malvaceae</taxon>
        <taxon>Malvoideae</taxon>
        <taxon>Gossypium</taxon>
    </lineage>
</organism>
<keyword evidence="3" id="KW-1185">Reference proteome</keyword>
<comment type="caution">
    <text evidence="2">The sequence shown here is derived from an EMBL/GenBank/DDBJ whole genome shotgun (WGS) entry which is preliminary data.</text>
</comment>
<accession>A0A8J5Z217</accession>
<sequence length="81" mass="9171">MLKLFVSCFRLVQTPRTSLQIKLAKKFIFLGNQHCQGSSDSQRNLFKGDEAHHSVTNTKQKERVSGNISNKHPSINIQGFV</sequence>
<feature type="compositionally biased region" description="Polar residues" evidence="1">
    <location>
        <begin position="66"/>
        <end position="81"/>
    </location>
</feature>
<feature type="region of interest" description="Disordered" evidence="1">
    <location>
        <begin position="53"/>
        <end position="81"/>
    </location>
</feature>
<evidence type="ECO:0000256" key="1">
    <source>
        <dbReference type="SAM" id="MobiDB-lite"/>
    </source>
</evidence>
<evidence type="ECO:0000313" key="3">
    <source>
        <dbReference type="Proteomes" id="UP000701853"/>
    </source>
</evidence>
<evidence type="ECO:0000313" key="2">
    <source>
        <dbReference type="EMBL" id="KAG8493337.1"/>
    </source>
</evidence>
<reference evidence="2 3" key="1">
    <citation type="journal article" date="2021" name="bioRxiv">
        <title>The Gossypium anomalum genome as a resource for cotton improvement and evolutionary analysis of hybrid incompatibility.</title>
        <authorList>
            <person name="Grover C.E."/>
            <person name="Yuan D."/>
            <person name="Arick M.A."/>
            <person name="Miller E.R."/>
            <person name="Hu G."/>
            <person name="Peterson D.G."/>
            <person name="Wendel J.F."/>
            <person name="Udall J.A."/>
        </authorList>
    </citation>
    <scope>NUCLEOTIDE SEQUENCE [LARGE SCALE GENOMIC DNA]</scope>
    <source>
        <strain evidence="2">JFW-Udall</strain>
        <tissue evidence="2">Leaf</tissue>
    </source>
</reference>
<protein>
    <submittedName>
        <fullName evidence="2">Uncharacterized protein</fullName>
    </submittedName>
</protein>
<name>A0A8J5Z217_9ROSI</name>
<dbReference type="EMBL" id="JAHUZN010000005">
    <property type="protein sequence ID" value="KAG8493337.1"/>
    <property type="molecule type" value="Genomic_DNA"/>
</dbReference>
<feature type="compositionally biased region" description="Basic and acidic residues" evidence="1">
    <location>
        <begin position="53"/>
        <end position="64"/>
    </location>
</feature>
<dbReference type="AlphaFoldDB" id="A0A8J5Z217"/>
<dbReference type="Proteomes" id="UP000701853">
    <property type="component" value="Chromosome 5"/>
</dbReference>
<dbReference type="OrthoDB" id="894015at2759"/>
<gene>
    <name evidence="2" type="ORF">CXB51_010686</name>
</gene>
<proteinExistence type="predicted"/>